<proteinExistence type="predicted"/>
<gene>
    <name evidence="2" type="ORF">SAMN02745912_02202</name>
</gene>
<protein>
    <submittedName>
        <fullName evidence="2">Uncharacterized protein</fullName>
    </submittedName>
</protein>
<keyword evidence="1" id="KW-0472">Membrane</keyword>
<reference evidence="2 3" key="1">
    <citation type="submission" date="2016-11" db="EMBL/GenBank/DDBJ databases">
        <authorList>
            <person name="Jaros S."/>
            <person name="Januszkiewicz K."/>
            <person name="Wedrychowicz H."/>
        </authorList>
    </citation>
    <scope>NUCLEOTIDE SEQUENCE [LARGE SCALE GENOMIC DNA]</scope>
    <source>
        <strain evidence="2 3">DSM 15212</strain>
    </source>
</reference>
<feature type="transmembrane region" description="Helical" evidence="1">
    <location>
        <begin position="7"/>
        <end position="25"/>
    </location>
</feature>
<organism evidence="2 3">
    <name type="scientific">Paramaledivibacter caminithermalis (strain DSM 15212 / CIP 107654 / DViRD3)</name>
    <name type="common">Clostridium caminithermale</name>
    <dbReference type="NCBI Taxonomy" id="1121301"/>
    <lineage>
        <taxon>Bacteria</taxon>
        <taxon>Bacillati</taxon>
        <taxon>Bacillota</taxon>
        <taxon>Clostridia</taxon>
        <taxon>Peptostreptococcales</taxon>
        <taxon>Caminicellaceae</taxon>
        <taxon>Paramaledivibacter</taxon>
    </lineage>
</organism>
<keyword evidence="1" id="KW-1133">Transmembrane helix</keyword>
<evidence type="ECO:0000256" key="1">
    <source>
        <dbReference type="SAM" id="Phobius"/>
    </source>
</evidence>
<dbReference type="RefSeq" id="WP_073149809.1">
    <property type="nucleotide sequence ID" value="NZ_FRAG01000025.1"/>
</dbReference>
<keyword evidence="1" id="KW-0812">Transmembrane</keyword>
<accession>A0A1M6PLQ6</accession>
<evidence type="ECO:0000313" key="2">
    <source>
        <dbReference type="EMBL" id="SHK08860.1"/>
    </source>
</evidence>
<dbReference type="EMBL" id="FRAG01000025">
    <property type="protein sequence ID" value="SHK08860.1"/>
    <property type="molecule type" value="Genomic_DNA"/>
</dbReference>
<name>A0A1M6PLQ6_PARC5</name>
<dbReference type="Proteomes" id="UP000184465">
    <property type="component" value="Unassembled WGS sequence"/>
</dbReference>
<dbReference type="AlphaFoldDB" id="A0A1M6PLQ6"/>
<keyword evidence="3" id="KW-1185">Reference proteome</keyword>
<sequence>MFINRKVIFLLIFLLITITTMVIYYNNIYSIKEERLENFISDKILQSYTSRSLQQLDSFIIKNYKIVTYKLSSNYYGFFIFEKGLNNKYKFVVSSIKKCYFRTFNLEGNQINDYFIIGENIYTDKILCEIDIGNKIIKRGVDTGYFVIWVEIDSKLTTSIDKIKFYNNNIDVTNVIIRGGTDRDSK</sequence>
<evidence type="ECO:0000313" key="3">
    <source>
        <dbReference type="Proteomes" id="UP000184465"/>
    </source>
</evidence>